<evidence type="ECO:0000256" key="7">
    <source>
        <dbReference type="ARBA" id="ARBA00023136"/>
    </source>
</evidence>
<evidence type="ECO:0000313" key="13">
    <source>
        <dbReference type="EMBL" id="KAG5215577.1"/>
    </source>
</evidence>
<dbReference type="InterPro" id="IPR057279">
    <property type="entry name" value="MGAT4"/>
</dbReference>
<evidence type="ECO:0000256" key="3">
    <source>
        <dbReference type="ARBA" id="ARBA00022692"/>
    </source>
</evidence>
<keyword evidence="8" id="KW-0804">Transcription</keyword>
<dbReference type="InterPro" id="IPR036960">
    <property type="entry name" value="T-box_sf"/>
</dbReference>
<dbReference type="InterPro" id="IPR018186">
    <property type="entry name" value="TF_T-box_CS"/>
</dbReference>
<feature type="domain" description="T-box" evidence="12">
    <location>
        <begin position="205"/>
        <end position="364"/>
    </location>
</feature>
<comment type="caution">
    <text evidence="13">The sequence shown here is derived from an EMBL/GenBank/DDBJ whole genome shotgun (WGS) entry which is preliminary data.</text>
</comment>
<dbReference type="Gene3D" id="2.60.40.820">
    <property type="entry name" value="Transcription factor, T-box"/>
    <property type="match status" value="1"/>
</dbReference>
<evidence type="ECO:0000256" key="1">
    <source>
        <dbReference type="ARBA" id="ARBA00004123"/>
    </source>
</evidence>
<evidence type="ECO:0000259" key="12">
    <source>
        <dbReference type="PROSITE" id="PS50252"/>
    </source>
</evidence>
<dbReference type="Pfam" id="PF04178">
    <property type="entry name" value="Got1"/>
    <property type="match status" value="1"/>
</dbReference>
<dbReference type="GO" id="GO:0006487">
    <property type="term" value="P:protein N-linked glycosylation"/>
    <property type="evidence" value="ECO:0007669"/>
    <property type="project" value="TreeGrafter"/>
</dbReference>
<keyword evidence="3 11" id="KW-0812">Transmembrane</keyword>
<organism evidence="13 14">
    <name type="scientific">Ovis aries</name>
    <name type="common">Sheep</name>
    <dbReference type="NCBI Taxonomy" id="9940"/>
    <lineage>
        <taxon>Eukaryota</taxon>
        <taxon>Metazoa</taxon>
        <taxon>Chordata</taxon>
        <taxon>Craniata</taxon>
        <taxon>Vertebrata</taxon>
        <taxon>Euteleostomi</taxon>
        <taxon>Mammalia</taxon>
        <taxon>Eutheria</taxon>
        <taxon>Laurasiatheria</taxon>
        <taxon>Artiodactyla</taxon>
        <taxon>Ruminantia</taxon>
        <taxon>Pecora</taxon>
        <taxon>Bovidae</taxon>
        <taxon>Caprinae</taxon>
        <taxon>Ovis</taxon>
    </lineage>
</organism>
<dbReference type="GO" id="GO:0003700">
    <property type="term" value="F:DNA-binding transcription factor activity"/>
    <property type="evidence" value="ECO:0007669"/>
    <property type="project" value="InterPro"/>
</dbReference>
<reference evidence="13 14" key="1">
    <citation type="submission" date="2020-12" db="EMBL/GenBank/DDBJ databases">
        <title>De novo assembly of Tibetan sheep genome.</title>
        <authorList>
            <person name="Li X."/>
        </authorList>
    </citation>
    <scope>NUCLEOTIDE SEQUENCE [LARGE SCALE GENOMIC DNA]</scope>
    <source>
        <tissue evidence="13">Heart</tissue>
    </source>
</reference>
<dbReference type="Pfam" id="PF04666">
    <property type="entry name" value="MGAT4_cons"/>
    <property type="match status" value="1"/>
</dbReference>
<dbReference type="GO" id="GO:0016020">
    <property type="term" value="C:membrane"/>
    <property type="evidence" value="ECO:0007669"/>
    <property type="project" value="UniProtKB-SubCell"/>
</dbReference>
<dbReference type="PANTHER" id="PTHR12062:SF30">
    <property type="entry name" value="ALPHA-1,3-MANNOSYL-GLYCOPROTEIN 4-BETA-N-ACETYLGLUCOSAMINYLTRANSFERASE C"/>
    <property type="match status" value="1"/>
</dbReference>
<dbReference type="InterPro" id="IPR002070">
    <property type="entry name" value="TF_Brachyury"/>
</dbReference>
<keyword evidence="6 10" id="KW-0238">DNA-binding</keyword>
<dbReference type="Proteomes" id="UP000664991">
    <property type="component" value="Unassembled WGS sequence"/>
</dbReference>
<feature type="transmembrane region" description="Helical" evidence="11">
    <location>
        <begin position="125"/>
        <end position="146"/>
    </location>
</feature>
<dbReference type="FunFam" id="2.60.40.820:FF:000002">
    <property type="entry name" value="T-box transcription factor Brachyury"/>
    <property type="match status" value="1"/>
</dbReference>
<evidence type="ECO:0000256" key="5">
    <source>
        <dbReference type="ARBA" id="ARBA00023015"/>
    </source>
</evidence>
<dbReference type="InterPro" id="IPR008967">
    <property type="entry name" value="p53-like_TF_DNA-bd_sf"/>
</dbReference>
<gene>
    <name evidence="13" type="ORF">JEQ12_001153</name>
</gene>
<evidence type="ECO:0000256" key="4">
    <source>
        <dbReference type="ARBA" id="ARBA00022989"/>
    </source>
</evidence>
<feature type="transmembrane region" description="Helical" evidence="11">
    <location>
        <begin position="36"/>
        <end position="57"/>
    </location>
</feature>
<dbReference type="InterPro" id="IPR046360">
    <property type="entry name" value="T-box_DNA-bd"/>
</dbReference>
<evidence type="ECO:0000256" key="2">
    <source>
        <dbReference type="ARBA" id="ARBA00004141"/>
    </source>
</evidence>
<dbReference type="GO" id="GO:0003677">
    <property type="term" value="F:DNA binding"/>
    <property type="evidence" value="ECO:0007669"/>
    <property type="project" value="UniProtKB-UniRule"/>
</dbReference>
<evidence type="ECO:0000256" key="10">
    <source>
        <dbReference type="PROSITE-ProRule" id="PRU00201"/>
    </source>
</evidence>
<comment type="caution">
    <text evidence="10">Lacks conserved residue(s) required for the propagation of feature annotation.</text>
</comment>
<evidence type="ECO:0000313" key="14">
    <source>
        <dbReference type="Proteomes" id="UP000664991"/>
    </source>
</evidence>
<dbReference type="SUPFAM" id="SSF49417">
    <property type="entry name" value="p53-like transcription factors"/>
    <property type="match status" value="1"/>
</dbReference>
<keyword evidence="4 11" id="KW-1133">Transmembrane helix</keyword>
<dbReference type="PROSITE" id="PS50252">
    <property type="entry name" value="TBOX_3"/>
    <property type="match status" value="1"/>
</dbReference>
<accession>A0A836APK2</accession>
<dbReference type="AlphaFoldDB" id="A0A836APK2"/>
<dbReference type="GO" id="GO:0005634">
    <property type="term" value="C:nucleus"/>
    <property type="evidence" value="ECO:0007669"/>
    <property type="project" value="UniProtKB-SubCell"/>
</dbReference>
<evidence type="ECO:0000256" key="8">
    <source>
        <dbReference type="ARBA" id="ARBA00023163"/>
    </source>
</evidence>
<keyword evidence="5" id="KW-0805">Transcription regulation</keyword>
<dbReference type="InterPro" id="IPR007305">
    <property type="entry name" value="Vesicle_transpt_Got1/SFT2"/>
</dbReference>
<dbReference type="PANTHER" id="PTHR12062">
    <property type="entry name" value="N-ACETYLGLUCOSAMINYLTRANSFERASE VI"/>
    <property type="match status" value="1"/>
</dbReference>
<sequence>MDKLKKVLSGQDTEDRGGLSEVVEATSLSSGTRIKGFIACFAAGILCSLLGTLLLWVPRKGLYLFAVFYTFGNIASLGSTVFLMGPMTQLKRMFEPTRLIATIMVLLCFALTLCSAFWWHNKGLALIFCILQSLALTWYSLSYIPFARSQSSQPLSAELTGALKIPWIGLHISQLLKDSWPSLWLATEMEEKGEKIKEVQLIPENSLVMSVAHKRMFPVLKISITGLDPNAMYSLLLDFVPTDSHRWKYVNGEWVPAGKPEVSSHSCVYIHPDSPNFGAHWMKAPISFSKVKLTNKLNGGGQIMLNSLHKYEPQVHIVRVGDAHRMVMNCSFPETQFIAVTAYQNEEITALKIKYNPFAKAFLDAKERNHLKDIPEAMSESQHVTYSHLGGWIFSNPDGVCTAGNTSYQYTAPLPLSAPHTHHGCEHYPGIRGHHRQAPYPSVYMHRNHSPSVNLIENSSNNLQVFSGADNWTSLSSTPHASILSVPHTSGPVNPGPSPYPCLWTINNSGGGPAGSGSEVHANSPGAFLLGNPAVTSPVSTQTPTSVSVEVLGEPSLTSIAMSTWTAVASHSFTGWGSPGLLTIGISSMKRPQRSYLLDTLESLFYSSSLSEQKHFIVLVHLADPDPMWHSQMISNISTIFKPYIQASQLVVINTPLKSYLPLKSLKRNFNDTPTYVAFRSKRNMDYAFLMNFATNHSDYFLMIEDDVKCVPGFVTQIATTVSAWENKPWVTLEFSPLGFTGKLFRTKDLPCFVNFLLLFYQEMPCDSLLSHFHDLLMQQTPVQFLPSLFQHMGNYSSSEGKFNSLKDIEFEEDDISSPNNPAASIYTSLKATNDSVPMNAYSLNRNFFYAKSAEAGRHLTVVLDSPANVFRVQVLTGSDLKGENQLKEGQIELGYSYTNQINDCDDYILLGLLVNGILNKQVLSNKSGKKDLHAEDPVENYKEEVGTVGLLDENNQGFFITDCKRVL</sequence>
<name>A0A836APK2_SHEEP</name>
<dbReference type="GO" id="GO:0012505">
    <property type="term" value="C:endomembrane system"/>
    <property type="evidence" value="ECO:0007669"/>
    <property type="project" value="UniProtKB-ARBA"/>
</dbReference>
<dbReference type="Pfam" id="PF00907">
    <property type="entry name" value="T-box"/>
    <property type="match status" value="1"/>
</dbReference>
<dbReference type="PRINTS" id="PR00937">
    <property type="entry name" value="TBOX"/>
</dbReference>
<dbReference type="GO" id="GO:0008375">
    <property type="term" value="F:acetylglucosaminyltransferase activity"/>
    <property type="evidence" value="ECO:0007669"/>
    <property type="project" value="TreeGrafter"/>
</dbReference>
<protein>
    <recommendedName>
        <fullName evidence="12">T-box domain-containing protein</fullName>
    </recommendedName>
</protein>
<feature type="transmembrane region" description="Helical" evidence="11">
    <location>
        <begin position="63"/>
        <end position="87"/>
    </location>
</feature>
<dbReference type="InterPro" id="IPR006759">
    <property type="entry name" value="Glyco_transf_54"/>
</dbReference>
<dbReference type="GO" id="GO:0016192">
    <property type="term" value="P:vesicle-mediated transport"/>
    <property type="evidence" value="ECO:0007669"/>
    <property type="project" value="InterPro"/>
</dbReference>
<dbReference type="GO" id="GO:0045893">
    <property type="term" value="P:positive regulation of DNA-templated transcription"/>
    <property type="evidence" value="ECO:0007669"/>
    <property type="project" value="InterPro"/>
</dbReference>
<comment type="subcellular location">
    <subcellularLocation>
        <location evidence="2">Membrane</location>
        <topology evidence="2">Multi-pass membrane protein</topology>
    </subcellularLocation>
    <subcellularLocation>
        <location evidence="1 10">Nucleus</location>
    </subcellularLocation>
</comment>
<dbReference type="PROSITE" id="PS01264">
    <property type="entry name" value="TBOX_2"/>
    <property type="match status" value="1"/>
</dbReference>
<dbReference type="GO" id="GO:0005737">
    <property type="term" value="C:cytoplasm"/>
    <property type="evidence" value="ECO:0007669"/>
    <property type="project" value="UniProtKB-ARBA"/>
</dbReference>
<evidence type="ECO:0000256" key="11">
    <source>
        <dbReference type="SAM" id="Phobius"/>
    </source>
</evidence>
<evidence type="ECO:0000256" key="6">
    <source>
        <dbReference type="ARBA" id="ARBA00023125"/>
    </source>
</evidence>
<dbReference type="SMART" id="SM00425">
    <property type="entry name" value="TBOX"/>
    <property type="match status" value="1"/>
</dbReference>
<evidence type="ECO:0000256" key="9">
    <source>
        <dbReference type="ARBA" id="ARBA00023242"/>
    </source>
</evidence>
<keyword evidence="9 10" id="KW-0539">Nucleus</keyword>
<feature type="transmembrane region" description="Helical" evidence="11">
    <location>
        <begin position="99"/>
        <end position="119"/>
    </location>
</feature>
<proteinExistence type="predicted"/>
<dbReference type="EMBL" id="JAEMGP010000001">
    <property type="protein sequence ID" value="KAG5215577.1"/>
    <property type="molecule type" value="Genomic_DNA"/>
</dbReference>
<keyword evidence="7 11" id="KW-0472">Membrane</keyword>
<dbReference type="PRINTS" id="PR00938">
    <property type="entry name" value="BRACHYURY"/>
</dbReference>